<feature type="active site" description="Proton acceptor" evidence="10">
    <location>
        <position position="72"/>
    </location>
</feature>
<comment type="catalytic activity">
    <reaction evidence="9 10">
        <text>XTP + H2O = XMP + diphosphate + H(+)</text>
        <dbReference type="Rhea" id="RHEA:28610"/>
        <dbReference type="ChEBI" id="CHEBI:15377"/>
        <dbReference type="ChEBI" id="CHEBI:15378"/>
        <dbReference type="ChEBI" id="CHEBI:33019"/>
        <dbReference type="ChEBI" id="CHEBI:57464"/>
        <dbReference type="ChEBI" id="CHEBI:61314"/>
        <dbReference type="EC" id="3.6.1.66"/>
    </reaction>
</comment>
<organism evidence="12 13">
    <name type="scientific">Candidatus Kaiserbacteria bacterium RIFCSPLOWO2_01_FULL_54_13</name>
    <dbReference type="NCBI Taxonomy" id="1798512"/>
    <lineage>
        <taxon>Bacteria</taxon>
        <taxon>Candidatus Kaiseribacteriota</taxon>
    </lineage>
</organism>
<evidence type="ECO:0000313" key="12">
    <source>
        <dbReference type="EMBL" id="OGG80621.1"/>
    </source>
</evidence>
<dbReference type="Pfam" id="PF01725">
    <property type="entry name" value="Ham1p_like"/>
    <property type="match status" value="1"/>
</dbReference>
<keyword evidence="5 10" id="KW-0378">Hydrolase</keyword>
<dbReference type="STRING" id="1798512.A3A39_03980"/>
<evidence type="ECO:0000256" key="5">
    <source>
        <dbReference type="ARBA" id="ARBA00022801"/>
    </source>
</evidence>
<comment type="catalytic activity">
    <reaction evidence="10">
        <text>ITP + H2O = IMP + diphosphate + H(+)</text>
        <dbReference type="Rhea" id="RHEA:29399"/>
        <dbReference type="ChEBI" id="CHEBI:15377"/>
        <dbReference type="ChEBI" id="CHEBI:15378"/>
        <dbReference type="ChEBI" id="CHEBI:33019"/>
        <dbReference type="ChEBI" id="CHEBI:58053"/>
        <dbReference type="ChEBI" id="CHEBI:61402"/>
        <dbReference type="EC" id="3.6.1.66"/>
    </reaction>
</comment>
<name>A0A1F6F435_9BACT</name>
<keyword evidence="7 10" id="KW-0546">Nucleotide metabolism</keyword>
<feature type="binding site" evidence="10">
    <location>
        <position position="73"/>
    </location>
    <ligand>
        <name>substrate</name>
    </ligand>
</feature>
<comment type="catalytic activity">
    <reaction evidence="8 10">
        <text>dITP + H2O = dIMP + diphosphate + H(+)</text>
        <dbReference type="Rhea" id="RHEA:28342"/>
        <dbReference type="ChEBI" id="CHEBI:15377"/>
        <dbReference type="ChEBI" id="CHEBI:15378"/>
        <dbReference type="ChEBI" id="CHEBI:33019"/>
        <dbReference type="ChEBI" id="CHEBI:61194"/>
        <dbReference type="ChEBI" id="CHEBI:61382"/>
        <dbReference type="EC" id="3.6.1.66"/>
    </reaction>
</comment>
<dbReference type="GO" id="GO:0005829">
    <property type="term" value="C:cytosol"/>
    <property type="evidence" value="ECO:0007669"/>
    <property type="project" value="TreeGrafter"/>
</dbReference>
<dbReference type="Proteomes" id="UP000177372">
    <property type="component" value="Unassembled WGS sequence"/>
</dbReference>
<keyword evidence="4 10" id="KW-0547">Nucleotide-binding</keyword>
<feature type="binding site" evidence="10">
    <location>
        <position position="178"/>
    </location>
    <ligand>
        <name>substrate</name>
    </ligand>
</feature>
<keyword evidence="3 10" id="KW-0479">Metal-binding</keyword>
<dbReference type="GO" id="GO:0009146">
    <property type="term" value="P:purine nucleoside triphosphate catabolic process"/>
    <property type="evidence" value="ECO:0007669"/>
    <property type="project" value="UniProtKB-UniRule"/>
</dbReference>
<comment type="subunit">
    <text evidence="2 10">Homodimer.</text>
</comment>
<evidence type="ECO:0000256" key="9">
    <source>
        <dbReference type="ARBA" id="ARBA00052017"/>
    </source>
</evidence>
<dbReference type="InterPro" id="IPR020922">
    <property type="entry name" value="dITP/XTP_pyrophosphatase"/>
</dbReference>
<dbReference type="CDD" id="cd00515">
    <property type="entry name" value="HAM1"/>
    <property type="match status" value="1"/>
</dbReference>
<dbReference type="SUPFAM" id="SSF52972">
    <property type="entry name" value="ITPase-like"/>
    <property type="match status" value="1"/>
</dbReference>
<evidence type="ECO:0000256" key="10">
    <source>
        <dbReference type="HAMAP-Rule" id="MF_01405"/>
    </source>
</evidence>
<dbReference type="GO" id="GO:0000166">
    <property type="term" value="F:nucleotide binding"/>
    <property type="evidence" value="ECO:0007669"/>
    <property type="project" value="UniProtKB-KW"/>
</dbReference>
<dbReference type="InterPro" id="IPR029001">
    <property type="entry name" value="ITPase-like_fam"/>
</dbReference>
<evidence type="ECO:0000313" key="13">
    <source>
        <dbReference type="Proteomes" id="UP000177372"/>
    </source>
</evidence>
<evidence type="ECO:0000256" key="4">
    <source>
        <dbReference type="ARBA" id="ARBA00022741"/>
    </source>
</evidence>
<protein>
    <recommendedName>
        <fullName evidence="10">dITP/XTP pyrophosphatase</fullName>
        <ecNumber evidence="10">3.6.1.66</ecNumber>
    </recommendedName>
    <alternativeName>
        <fullName evidence="10">Non-canonical purine NTP pyrophosphatase</fullName>
    </alternativeName>
    <alternativeName>
        <fullName evidence="10">Non-standard purine NTP pyrophosphatase</fullName>
    </alternativeName>
    <alternativeName>
        <fullName evidence="10">Nucleoside-triphosphate diphosphatase</fullName>
    </alternativeName>
    <alternativeName>
        <fullName evidence="10">Nucleoside-triphosphate pyrophosphatase</fullName>
        <shortName evidence="10">NTPase</shortName>
    </alternativeName>
</protein>
<dbReference type="InterPro" id="IPR002637">
    <property type="entry name" value="RdgB/HAM1"/>
</dbReference>
<comment type="similarity">
    <text evidence="1 10 11">Belongs to the HAM1 NTPase family.</text>
</comment>
<sequence length="200" mass="21694">MRELLIATRNKGKWPEIVAGLAGMPFQIVSPDQAGIPADFAAEEIASTFEGNALIKAFTFGKRSGKLTLAEDAGLEVDTLGGRPGIMSARYAEGSDEDRYRKLLSELSGIPYAERGAQFRAVVAIFDPERGDKIRTCEGIVQGHIVDEPRGSNGFGYDPIFFSDELGKTGGEMTLTEKSRVSHRGRALAKAREILLAQFV</sequence>
<dbReference type="Gene3D" id="3.90.950.10">
    <property type="match status" value="1"/>
</dbReference>
<evidence type="ECO:0000256" key="3">
    <source>
        <dbReference type="ARBA" id="ARBA00022723"/>
    </source>
</evidence>
<dbReference type="FunFam" id="3.90.950.10:FF:000001">
    <property type="entry name" value="dITP/XTP pyrophosphatase"/>
    <property type="match status" value="1"/>
</dbReference>
<dbReference type="EC" id="3.6.1.66" evidence="10"/>
<evidence type="ECO:0000256" key="8">
    <source>
        <dbReference type="ARBA" id="ARBA00051875"/>
    </source>
</evidence>
<comment type="caution">
    <text evidence="12">The sequence shown here is derived from an EMBL/GenBank/DDBJ whole genome shotgun (WGS) entry which is preliminary data.</text>
</comment>
<evidence type="ECO:0000256" key="6">
    <source>
        <dbReference type="ARBA" id="ARBA00022842"/>
    </source>
</evidence>
<dbReference type="GO" id="GO:0009117">
    <property type="term" value="P:nucleotide metabolic process"/>
    <property type="evidence" value="ECO:0007669"/>
    <property type="project" value="UniProtKB-KW"/>
</dbReference>
<dbReference type="AlphaFoldDB" id="A0A1F6F435"/>
<dbReference type="GO" id="GO:0036222">
    <property type="term" value="F:XTP diphosphatase activity"/>
    <property type="evidence" value="ECO:0007669"/>
    <property type="project" value="UniProtKB-UniRule"/>
</dbReference>
<dbReference type="PANTHER" id="PTHR11067:SF9">
    <property type="entry name" value="INOSINE TRIPHOSPHATE PYROPHOSPHATASE"/>
    <property type="match status" value="1"/>
</dbReference>
<keyword evidence="6 10" id="KW-0460">Magnesium</keyword>
<dbReference type="GO" id="GO:0035870">
    <property type="term" value="F:dITP diphosphatase activity"/>
    <property type="evidence" value="ECO:0007669"/>
    <property type="project" value="UniProtKB-UniRule"/>
</dbReference>
<dbReference type="HAMAP" id="MF_01405">
    <property type="entry name" value="Non_canon_purine_NTPase"/>
    <property type="match status" value="1"/>
</dbReference>
<dbReference type="GO" id="GO:0046872">
    <property type="term" value="F:metal ion binding"/>
    <property type="evidence" value="ECO:0007669"/>
    <property type="project" value="UniProtKB-KW"/>
</dbReference>
<feature type="binding site" evidence="10">
    <location>
        <position position="72"/>
    </location>
    <ligand>
        <name>Mg(2+)</name>
        <dbReference type="ChEBI" id="CHEBI:18420"/>
    </ligand>
</feature>
<dbReference type="EMBL" id="MFLZ01000003">
    <property type="protein sequence ID" value="OGG80621.1"/>
    <property type="molecule type" value="Genomic_DNA"/>
</dbReference>
<feature type="binding site" evidence="10">
    <location>
        <position position="43"/>
    </location>
    <ligand>
        <name>Mg(2+)</name>
        <dbReference type="ChEBI" id="CHEBI:18420"/>
    </ligand>
</feature>
<feature type="binding site" evidence="10">
    <location>
        <begin position="155"/>
        <end position="158"/>
    </location>
    <ligand>
        <name>substrate</name>
    </ligand>
</feature>
<dbReference type="GO" id="GO:0036220">
    <property type="term" value="F:ITP diphosphatase activity"/>
    <property type="evidence" value="ECO:0007669"/>
    <property type="project" value="UniProtKB-UniRule"/>
</dbReference>
<dbReference type="NCBIfam" id="TIGR00042">
    <property type="entry name" value="RdgB/HAM1 family non-canonical purine NTP pyrophosphatase"/>
    <property type="match status" value="1"/>
</dbReference>
<gene>
    <name evidence="12" type="ORF">A3A39_03980</name>
</gene>
<feature type="binding site" evidence="10">
    <location>
        <begin position="8"/>
        <end position="13"/>
    </location>
    <ligand>
        <name>substrate</name>
    </ligand>
</feature>
<comment type="function">
    <text evidence="10">Pyrophosphatase that catalyzes the hydrolysis of nucleoside triphosphates to their monophosphate derivatives, with a high preference for the non-canonical purine nucleotides XTP (xanthosine triphosphate), dITP (deoxyinosine triphosphate) and ITP. Seems to function as a house-cleaning enzyme that removes non-canonical purine nucleotides from the nucleotide pool, thus preventing their incorporation into DNA/RNA and avoiding chromosomal lesions.</text>
</comment>
<dbReference type="PANTHER" id="PTHR11067">
    <property type="entry name" value="INOSINE TRIPHOSPHATE PYROPHOSPHATASE/HAM1 PROTEIN"/>
    <property type="match status" value="1"/>
</dbReference>
<evidence type="ECO:0000256" key="2">
    <source>
        <dbReference type="ARBA" id="ARBA00011738"/>
    </source>
</evidence>
<evidence type="ECO:0000256" key="11">
    <source>
        <dbReference type="RuleBase" id="RU003781"/>
    </source>
</evidence>
<comment type="cofactor">
    <cofactor evidence="10">
        <name>Mg(2+)</name>
        <dbReference type="ChEBI" id="CHEBI:18420"/>
    </cofactor>
    <text evidence="10">Binds 1 Mg(2+) ion per subunit.</text>
</comment>
<evidence type="ECO:0000256" key="7">
    <source>
        <dbReference type="ARBA" id="ARBA00023080"/>
    </source>
</evidence>
<feature type="binding site" evidence="10">
    <location>
        <begin position="183"/>
        <end position="184"/>
    </location>
    <ligand>
        <name>substrate</name>
    </ligand>
</feature>
<dbReference type="GO" id="GO:0017111">
    <property type="term" value="F:ribonucleoside triphosphate phosphatase activity"/>
    <property type="evidence" value="ECO:0007669"/>
    <property type="project" value="InterPro"/>
</dbReference>
<reference evidence="12 13" key="1">
    <citation type="journal article" date="2016" name="Nat. Commun.">
        <title>Thousands of microbial genomes shed light on interconnected biogeochemical processes in an aquifer system.</title>
        <authorList>
            <person name="Anantharaman K."/>
            <person name="Brown C.T."/>
            <person name="Hug L.A."/>
            <person name="Sharon I."/>
            <person name="Castelle C.J."/>
            <person name="Probst A.J."/>
            <person name="Thomas B.C."/>
            <person name="Singh A."/>
            <person name="Wilkins M.J."/>
            <person name="Karaoz U."/>
            <person name="Brodie E.L."/>
            <person name="Williams K.H."/>
            <person name="Hubbard S.S."/>
            <person name="Banfield J.F."/>
        </authorList>
    </citation>
    <scope>NUCLEOTIDE SEQUENCE [LARGE SCALE GENOMIC DNA]</scope>
</reference>
<accession>A0A1F6F435</accession>
<proteinExistence type="inferred from homology"/>
<evidence type="ECO:0000256" key="1">
    <source>
        <dbReference type="ARBA" id="ARBA00008023"/>
    </source>
</evidence>